<accession>A0A344UIS4</accession>
<dbReference type="EMBL" id="CP029554">
    <property type="protein sequence ID" value="AXE35172.1"/>
    <property type="molecule type" value="Genomic_DNA"/>
</dbReference>
<reference evidence="2 3" key="1">
    <citation type="submission" date="2018-05" db="EMBL/GenBank/DDBJ databases">
        <title>Genome sequencing, assembly and analysis of the novel insecticidal bacterium, Chromobacterium phragmitis.</title>
        <authorList>
            <person name="Sparks M.E."/>
            <person name="Blackburn M.B."/>
            <person name="Gundersen-Rindal D.E."/>
        </authorList>
    </citation>
    <scope>NUCLEOTIDE SEQUENCE [LARGE SCALE GENOMIC DNA]</scope>
    <source>
        <strain evidence="2">IIBBL 274-1</strain>
    </source>
</reference>
<protein>
    <submittedName>
        <fullName evidence="2">Uncharacterized protein</fullName>
    </submittedName>
</protein>
<feature type="transmembrane region" description="Helical" evidence="1">
    <location>
        <begin position="7"/>
        <end position="27"/>
    </location>
</feature>
<feature type="transmembrane region" description="Helical" evidence="1">
    <location>
        <begin position="39"/>
        <end position="62"/>
    </location>
</feature>
<organism evidence="2 3">
    <name type="scientific">Chromobacterium phragmitis</name>
    <dbReference type="NCBI Taxonomy" id="2202141"/>
    <lineage>
        <taxon>Bacteria</taxon>
        <taxon>Pseudomonadati</taxon>
        <taxon>Pseudomonadota</taxon>
        <taxon>Betaproteobacteria</taxon>
        <taxon>Neisseriales</taxon>
        <taxon>Chromobacteriaceae</taxon>
        <taxon>Chromobacterium</taxon>
    </lineage>
</organism>
<dbReference type="AlphaFoldDB" id="A0A344UIS4"/>
<dbReference type="Proteomes" id="UP000252038">
    <property type="component" value="Chromosome"/>
</dbReference>
<dbReference type="RefSeq" id="WP_114073485.1">
    <property type="nucleotide sequence ID" value="NZ_CP029554.1"/>
</dbReference>
<feature type="transmembrane region" description="Helical" evidence="1">
    <location>
        <begin position="113"/>
        <end position="141"/>
    </location>
</feature>
<evidence type="ECO:0000313" key="3">
    <source>
        <dbReference type="Proteomes" id="UP000252038"/>
    </source>
</evidence>
<feature type="transmembrane region" description="Helical" evidence="1">
    <location>
        <begin position="82"/>
        <end position="101"/>
    </location>
</feature>
<keyword evidence="1" id="KW-0812">Transmembrane</keyword>
<evidence type="ECO:0000256" key="1">
    <source>
        <dbReference type="SAM" id="Phobius"/>
    </source>
</evidence>
<evidence type="ECO:0000313" key="2">
    <source>
        <dbReference type="EMBL" id="AXE35172.1"/>
    </source>
</evidence>
<keyword evidence="1" id="KW-1133">Transmembrane helix</keyword>
<name>A0A344UIS4_9NEIS</name>
<gene>
    <name evidence="2" type="ORF">DK843_13265</name>
</gene>
<sequence length="148" mass="16051">MAGRLKKYLVGMLLINAILLFASSFWIEGWRDECLAQWGFAAALVKAAVVLALLNMISAVLFFIRFKVWNSISPEKIGMPHLFVSGSIAVVAVSPMVAGALNCSAGMVSKGVFYLYAQLLINELAFLICFIAFLIAMIAVAKKRGSLS</sequence>
<keyword evidence="1" id="KW-0472">Membrane</keyword>
<dbReference type="KEGG" id="chrb:DK843_13265"/>
<proteinExistence type="predicted"/>